<dbReference type="PANTHER" id="PTHR10983">
    <property type="entry name" value="1-ACYLGLYCEROL-3-PHOSPHATE ACYLTRANSFERASE-RELATED"/>
    <property type="match status" value="1"/>
</dbReference>
<sequence>MRHFVTGMLVILLLLLNTLVGIVPMMIMALLKLLPAPPMQRVLGNGIMWVARAWATVDQWIFAALTPTRWDIQGRAQLSRDESLLVIANHQSWVDIPALIEALNNQVPDFKFFLKRELVWVPFLGLAFWALDFPFMRRYSKSVLRKHPELARKDLETTRRACEKFRHYPVSVINFIEGTRFTPAKHERQQSPFQCLLRPKSGGVAYALDAMQGQIRHLLDVTVFYPDGVPNFWQLLSGQVRRVVVILDKQPIPEHLINGDYQGDPAYRSGFQQWLNERWRAKDERLVQWREQGRKTGSDHSIS</sequence>
<dbReference type="STRING" id="197479.BFW38_17015"/>
<keyword evidence="3" id="KW-0012">Acyltransferase</keyword>
<dbReference type="SUPFAM" id="SSF69593">
    <property type="entry name" value="Glycerol-3-phosphate (1)-acyltransferase"/>
    <property type="match status" value="1"/>
</dbReference>
<feature type="domain" description="Phospholipid/glycerol acyltransferase" evidence="2">
    <location>
        <begin position="84"/>
        <end position="226"/>
    </location>
</feature>
<keyword evidence="4" id="KW-1185">Reference proteome</keyword>
<keyword evidence="1" id="KW-0472">Membrane</keyword>
<evidence type="ECO:0000259" key="2">
    <source>
        <dbReference type="SMART" id="SM00563"/>
    </source>
</evidence>
<keyword evidence="3" id="KW-0808">Transferase</keyword>
<comment type="caution">
    <text evidence="3">The sequence shown here is derived from an EMBL/GenBank/DDBJ whole genome shotgun (WGS) entry which is preliminary data.</text>
</comment>
<dbReference type="Pfam" id="PF01553">
    <property type="entry name" value="Acyltransferase"/>
    <property type="match status" value="1"/>
</dbReference>
<dbReference type="CDD" id="cd07990">
    <property type="entry name" value="LPLAT_LCLAT1-like"/>
    <property type="match status" value="1"/>
</dbReference>
<protein>
    <submittedName>
        <fullName evidence="3">Acyltransferase</fullName>
    </submittedName>
</protein>
<dbReference type="AlphaFoldDB" id="A0A1E2VFD2"/>
<dbReference type="InterPro" id="IPR002123">
    <property type="entry name" value="Plipid/glycerol_acylTrfase"/>
</dbReference>
<evidence type="ECO:0000313" key="3">
    <source>
        <dbReference type="EMBL" id="ODC05552.1"/>
    </source>
</evidence>
<dbReference type="NCBIfam" id="NF010621">
    <property type="entry name" value="PRK14014.1"/>
    <property type="match status" value="1"/>
</dbReference>
<dbReference type="SMART" id="SM00563">
    <property type="entry name" value="PlsC"/>
    <property type="match status" value="1"/>
</dbReference>
<dbReference type="EMBL" id="MDTQ01000001">
    <property type="protein sequence ID" value="ODC05552.1"/>
    <property type="molecule type" value="Genomic_DNA"/>
</dbReference>
<keyword evidence="1" id="KW-0812">Transmembrane</keyword>
<gene>
    <name evidence="3" type="ORF">BFW38_17015</name>
</gene>
<name>A0A1E2VFD2_9GAMM</name>
<proteinExistence type="predicted"/>
<keyword evidence="1" id="KW-1133">Transmembrane helix</keyword>
<dbReference type="PANTHER" id="PTHR10983:SF16">
    <property type="entry name" value="LYSOCARDIOLIPIN ACYLTRANSFERASE 1"/>
    <property type="match status" value="1"/>
</dbReference>
<dbReference type="GO" id="GO:0016746">
    <property type="term" value="F:acyltransferase activity"/>
    <property type="evidence" value="ECO:0007669"/>
    <property type="project" value="UniProtKB-KW"/>
</dbReference>
<reference evidence="3 4" key="1">
    <citation type="submission" date="2016-08" db="EMBL/GenBank/DDBJ databases">
        <authorList>
            <person name="Seilhamer J.J."/>
        </authorList>
    </citation>
    <scope>NUCLEOTIDE SEQUENCE [LARGE SCALE GENOMIC DNA]</scope>
    <source>
        <strain evidence="3 4">PH27A</strain>
    </source>
</reference>
<dbReference type="Proteomes" id="UP000094291">
    <property type="component" value="Unassembled WGS sequence"/>
</dbReference>
<evidence type="ECO:0000313" key="4">
    <source>
        <dbReference type="Proteomes" id="UP000094291"/>
    </source>
</evidence>
<organism evidence="3 4">
    <name type="scientific">Terasakiispira papahanaumokuakeensis</name>
    <dbReference type="NCBI Taxonomy" id="197479"/>
    <lineage>
        <taxon>Bacteria</taxon>
        <taxon>Pseudomonadati</taxon>
        <taxon>Pseudomonadota</taxon>
        <taxon>Gammaproteobacteria</taxon>
        <taxon>Oceanospirillales</taxon>
        <taxon>Terasakiispira</taxon>
    </lineage>
</organism>
<accession>A0A1E2VFD2</accession>
<feature type="transmembrane region" description="Helical" evidence="1">
    <location>
        <begin position="7"/>
        <end position="31"/>
    </location>
</feature>
<evidence type="ECO:0000256" key="1">
    <source>
        <dbReference type="SAM" id="Phobius"/>
    </source>
</evidence>
<dbReference type="OrthoDB" id="319710at2"/>